<dbReference type="PROSITE" id="PS51257">
    <property type="entry name" value="PROKAR_LIPOPROTEIN"/>
    <property type="match status" value="1"/>
</dbReference>
<dbReference type="Proteomes" id="UP000465302">
    <property type="component" value="Unassembled WGS sequence"/>
</dbReference>
<evidence type="ECO:0000256" key="1">
    <source>
        <dbReference type="ARBA" id="ARBA00004418"/>
    </source>
</evidence>
<dbReference type="Gene3D" id="3.40.190.10">
    <property type="entry name" value="Periplasmic binding protein-like II"/>
    <property type="match status" value="1"/>
</dbReference>
<protein>
    <submittedName>
        <fullName evidence="6">Nitrate ABC transporter substrate-binding protein</fullName>
    </submittedName>
</protein>
<dbReference type="Proteomes" id="UP000220914">
    <property type="component" value="Unassembled WGS sequence"/>
</dbReference>
<dbReference type="PANTHER" id="PTHR30024">
    <property type="entry name" value="ALIPHATIC SULFONATES-BINDING PROTEIN-RELATED"/>
    <property type="match status" value="1"/>
</dbReference>
<dbReference type="AlphaFoldDB" id="A0A2A7NGZ5"/>
<dbReference type="PANTHER" id="PTHR30024:SF47">
    <property type="entry name" value="TAURINE-BINDING PERIPLASMIC PROTEIN"/>
    <property type="match status" value="1"/>
</dbReference>
<organism evidence="6 7">
    <name type="scientific">Mycolicibacterium agri</name>
    <name type="common">Mycobacterium agri</name>
    <dbReference type="NCBI Taxonomy" id="36811"/>
    <lineage>
        <taxon>Bacteria</taxon>
        <taxon>Bacillati</taxon>
        <taxon>Actinomycetota</taxon>
        <taxon>Actinomycetes</taxon>
        <taxon>Mycobacteriales</taxon>
        <taxon>Mycobacteriaceae</taxon>
        <taxon>Mycolicibacterium</taxon>
    </lineage>
</organism>
<feature type="signal peptide" evidence="4">
    <location>
        <begin position="1"/>
        <end position="19"/>
    </location>
</feature>
<dbReference type="SUPFAM" id="SSF53850">
    <property type="entry name" value="Periplasmic binding protein-like II"/>
    <property type="match status" value="1"/>
</dbReference>
<comment type="caution">
    <text evidence="6">The sequence shown here is derived from an EMBL/GenBank/DDBJ whole genome shotgun (WGS) entry which is preliminary data.</text>
</comment>
<evidence type="ECO:0000256" key="2">
    <source>
        <dbReference type="ARBA" id="ARBA00010742"/>
    </source>
</evidence>
<accession>A0A2A7NGZ5</accession>
<comment type="subcellular location">
    <subcellularLocation>
        <location evidence="1">Periplasm</location>
    </subcellularLocation>
</comment>
<dbReference type="GO" id="GO:0042597">
    <property type="term" value="C:periplasmic space"/>
    <property type="evidence" value="ECO:0007669"/>
    <property type="project" value="UniProtKB-SubCell"/>
</dbReference>
<dbReference type="OrthoDB" id="4676354at2"/>
<evidence type="ECO:0000256" key="4">
    <source>
        <dbReference type="SAM" id="SignalP"/>
    </source>
</evidence>
<evidence type="ECO:0000313" key="5">
    <source>
        <dbReference type="EMBL" id="GFG54477.1"/>
    </source>
</evidence>
<keyword evidence="3 4" id="KW-0732">Signal</keyword>
<sequence>MKKATTSLLAALSAGVLLAAGCSGPQGDSQTAEGGEDGVIRFTFSPDPAWDWIQDQGILEEMEKDSGFRILQTVTWDEYGQFAGGHADVVSIGTYELQNLEQETGVKTVTFGKFNKAKDVLITANPDWKTVSDMPKGCKIAGESPVGNTLIWMALLKQMDNRELAENGDDLNLVTADYQVIPQLVLNNEVCAAFADPTQSIPEFASGQLNIMYDGRSASELFGEIMEPGHEGVMSNLFTARKEWYDSHQEEAAFFLKVWQRALDEWAEHREEIIDEYPQHFAVKNEEEAKWMKNYFNTAFDWFVESPYLTQEWIDQEKKIFQLLKDAGVVNPDQPDPEMVVIQPSKS</sequence>
<reference evidence="6 7" key="1">
    <citation type="submission" date="2017-10" db="EMBL/GenBank/DDBJ databases">
        <title>The new phylogeny of genus Mycobacterium.</title>
        <authorList>
            <person name="Tortoli E."/>
            <person name="Trovato A."/>
            <person name="Cirillo D.M."/>
        </authorList>
    </citation>
    <scope>NUCLEOTIDE SEQUENCE [LARGE SCALE GENOMIC DNA]</scope>
    <source>
        <strain evidence="6 7">CCUG37673</strain>
    </source>
</reference>
<keyword evidence="7" id="KW-1185">Reference proteome</keyword>
<dbReference type="EMBL" id="PDCP01000001">
    <property type="protein sequence ID" value="PEG43130.1"/>
    <property type="molecule type" value="Genomic_DNA"/>
</dbReference>
<evidence type="ECO:0000313" key="8">
    <source>
        <dbReference type="Proteomes" id="UP000465302"/>
    </source>
</evidence>
<gene>
    <name evidence="6" type="ORF">CQY20_00635</name>
    <name evidence="5" type="ORF">MAGR_59180</name>
</gene>
<evidence type="ECO:0000313" key="6">
    <source>
        <dbReference type="EMBL" id="PEG43130.1"/>
    </source>
</evidence>
<comment type="similarity">
    <text evidence="2">Belongs to the bacterial solute-binding protein SsuA/TauA family.</text>
</comment>
<reference evidence="5" key="3">
    <citation type="submission" date="2020-02" db="EMBL/GenBank/DDBJ databases">
        <authorList>
            <person name="Matsumoto Y."/>
            <person name="Motooka D."/>
            <person name="Nakamura S."/>
        </authorList>
    </citation>
    <scope>NUCLEOTIDE SEQUENCE</scope>
    <source>
        <strain evidence="5">JCM 6377</strain>
    </source>
</reference>
<evidence type="ECO:0000256" key="3">
    <source>
        <dbReference type="ARBA" id="ARBA00022729"/>
    </source>
</evidence>
<proteinExistence type="inferred from homology"/>
<reference evidence="5 8" key="2">
    <citation type="journal article" date="2019" name="Emerg. Microbes Infect.">
        <title>Comprehensive subspecies identification of 175 nontuberculous mycobacteria species based on 7547 genomic profiles.</title>
        <authorList>
            <person name="Matsumoto Y."/>
            <person name="Kinjo T."/>
            <person name="Motooka D."/>
            <person name="Nabeya D."/>
            <person name="Jung N."/>
            <person name="Uechi K."/>
            <person name="Horii T."/>
            <person name="Iida T."/>
            <person name="Fujita J."/>
            <person name="Nakamura S."/>
        </authorList>
    </citation>
    <scope>NUCLEOTIDE SEQUENCE [LARGE SCALE GENOMIC DNA]</scope>
    <source>
        <strain evidence="5 8">JCM 6377</strain>
    </source>
</reference>
<feature type="chain" id="PRO_5038224027" evidence="4">
    <location>
        <begin position="20"/>
        <end position="347"/>
    </location>
</feature>
<dbReference type="RefSeq" id="WP_097937703.1">
    <property type="nucleotide sequence ID" value="NZ_BLKS01000001.1"/>
</dbReference>
<dbReference type="EMBL" id="BLKS01000001">
    <property type="protein sequence ID" value="GFG54477.1"/>
    <property type="molecule type" value="Genomic_DNA"/>
</dbReference>
<evidence type="ECO:0000313" key="7">
    <source>
        <dbReference type="Proteomes" id="UP000220914"/>
    </source>
</evidence>
<name>A0A2A7NGZ5_MYCAG</name>